<keyword evidence="3" id="KW-1185">Reference proteome</keyword>
<evidence type="ECO:0000256" key="1">
    <source>
        <dbReference type="SAM" id="Phobius"/>
    </source>
</evidence>
<protein>
    <submittedName>
        <fullName evidence="2">Uncharacterized protein</fullName>
    </submittedName>
</protein>
<name>A0AAV2ZCF0_9STRA</name>
<reference evidence="2" key="2">
    <citation type="journal article" date="2023" name="Microbiol Resour">
        <title>Decontamination and Annotation of the Draft Genome Sequence of the Oomycete Lagenidium giganteum ARSEF 373.</title>
        <authorList>
            <person name="Morgan W.R."/>
            <person name="Tartar A."/>
        </authorList>
    </citation>
    <scope>NUCLEOTIDE SEQUENCE</scope>
    <source>
        <strain evidence="2">ARSEF 373</strain>
    </source>
</reference>
<dbReference type="AlphaFoldDB" id="A0AAV2ZCF0"/>
<comment type="caution">
    <text evidence="2">The sequence shown here is derived from an EMBL/GenBank/DDBJ whole genome shotgun (WGS) entry which is preliminary data.</text>
</comment>
<organism evidence="2 3">
    <name type="scientific">Lagenidium giganteum</name>
    <dbReference type="NCBI Taxonomy" id="4803"/>
    <lineage>
        <taxon>Eukaryota</taxon>
        <taxon>Sar</taxon>
        <taxon>Stramenopiles</taxon>
        <taxon>Oomycota</taxon>
        <taxon>Peronosporomycetes</taxon>
        <taxon>Pythiales</taxon>
        <taxon>Pythiaceae</taxon>
    </lineage>
</organism>
<accession>A0AAV2ZCF0</accession>
<keyword evidence="1" id="KW-0472">Membrane</keyword>
<gene>
    <name evidence="2" type="ORF">N0F65_005895</name>
</gene>
<evidence type="ECO:0000313" key="2">
    <source>
        <dbReference type="EMBL" id="DBA02868.1"/>
    </source>
</evidence>
<keyword evidence="1" id="KW-1133">Transmembrane helix</keyword>
<feature type="transmembrane region" description="Helical" evidence="1">
    <location>
        <begin position="69"/>
        <end position="95"/>
    </location>
</feature>
<keyword evidence="1" id="KW-0812">Transmembrane</keyword>
<proteinExistence type="predicted"/>
<dbReference type="Proteomes" id="UP001146120">
    <property type="component" value="Unassembled WGS sequence"/>
</dbReference>
<reference evidence="2" key="1">
    <citation type="submission" date="2022-11" db="EMBL/GenBank/DDBJ databases">
        <authorList>
            <person name="Morgan W.R."/>
            <person name="Tartar A."/>
        </authorList>
    </citation>
    <scope>NUCLEOTIDE SEQUENCE</scope>
    <source>
        <strain evidence="2">ARSEF 373</strain>
    </source>
</reference>
<sequence length="102" mass="11014">MPAPRKNSGDRRLSAAIQHRKLSGEFERTQSEKLHAQLLSDRKLGRAARMPTPAEAAEELKERTTKEMLASVSLGLVTIVAALIVCYAVVVTAIANGMGVDN</sequence>
<evidence type="ECO:0000313" key="3">
    <source>
        <dbReference type="Proteomes" id="UP001146120"/>
    </source>
</evidence>
<dbReference type="EMBL" id="DAKRPA010000025">
    <property type="protein sequence ID" value="DBA02868.1"/>
    <property type="molecule type" value="Genomic_DNA"/>
</dbReference>